<dbReference type="EMBL" id="JBHSYS010000003">
    <property type="protein sequence ID" value="MFC6958779.1"/>
    <property type="molecule type" value="Genomic_DNA"/>
</dbReference>
<dbReference type="RefSeq" id="WP_382351295.1">
    <property type="nucleotide sequence ID" value="NZ_JBHMBP010000003.1"/>
</dbReference>
<proteinExistence type="predicted"/>
<feature type="chain" id="PRO_5045653955" description="Secreted protein" evidence="2">
    <location>
        <begin position="37"/>
        <end position="161"/>
    </location>
</feature>
<feature type="signal peptide" evidence="2">
    <location>
        <begin position="1"/>
        <end position="36"/>
    </location>
</feature>
<feature type="region of interest" description="Disordered" evidence="1">
    <location>
        <begin position="142"/>
        <end position="161"/>
    </location>
</feature>
<comment type="caution">
    <text evidence="3">The sequence shown here is derived from an EMBL/GenBank/DDBJ whole genome shotgun (WGS) entry which is preliminary data.</text>
</comment>
<evidence type="ECO:0000313" key="4">
    <source>
        <dbReference type="Proteomes" id="UP001596470"/>
    </source>
</evidence>
<organism evidence="3 4">
    <name type="scientific">Glycomyces mayteni</name>
    <dbReference type="NCBI Taxonomy" id="543887"/>
    <lineage>
        <taxon>Bacteria</taxon>
        <taxon>Bacillati</taxon>
        <taxon>Actinomycetota</taxon>
        <taxon>Actinomycetes</taxon>
        <taxon>Glycomycetales</taxon>
        <taxon>Glycomycetaceae</taxon>
        <taxon>Glycomyces</taxon>
    </lineage>
</organism>
<feature type="region of interest" description="Disordered" evidence="1">
    <location>
        <begin position="46"/>
        <end position="69"/>
    </location>
</feature>
<evidence type="ECO:0000256" key="1">
    <source>
        <dbReference type="SAM" id="MobiDB-lite"/>
    </source>
</evidence>
<evidence type="ECO:0000256" key="2">
    <source>
        <dbReference type="SAM" id="SignalP"/>
    </source>
</evidence>
<feature type="region of interest" description="Disordered" evidence="1">
    <location>
        <begin position="88"/>
        <end position="125"/>
    </location>
</feature>
<keyword evidence="4" id="KW-1185">Reference proteome</keyword>
<evidence type="ECO:0008006" key="5">
    <source>
        <dbReference type="Google" id="ProtNLM"/>
    </source>
</evidence>
<protein>
    <recommendedName>
        <fullName evidence="5">Secreted protein</fullName>
    </recommendedName>
</protein>
<gene>
    <name evidence="3" type="ORF">ACFQS3_16385</name>
</gene>
<dbReference type="Proteomes" id="UP001596470">
    <property type="component" value="Unassembled WGS sequence"/>
</dbReference>
<keyword evidence="2" id="KW-0732">Signal</keyword>
<feature type="compositionally biased region" description="Pro residues" evidence="1">
    <location>
        <begin position="52"/>
        <end position="65"/>
    </location>
</feature>
<feature type="compositionally biased region" description="Pro residues" evidence="1">
    <location>
        <begin position="145"/>
        <end position="154"/>
    </location>
</feature>
<feature type="compositionally biased region" description="Pro residues" evidence="1">
    <location>
        <begin position="103"/>
        <end position="113"/>
    </location>
</feature>
<name>A0ABW2D993_9ACTN</name>
<accession>A0ABW2D993</accession>
<evidence type="ECO:0000313" key="3">
    <source>
        <dbReference type="EMBL" id="MFC6958779.1"/>
    </source>
</evidence>
<reference evidence="4" key="1">
    <citation type="journal article" date="2019" name="Int. J. Syst. Evol. Microbiol.">
        <title>The Global Catalogue of Microorganisms (GCM) 10K type strain sequencing project: providing services to taxonomists for standard genome sequencing and annotation.</title>
        <authorList>
            <consortium name="The Broad Institute Genomics Platform"/>
            <consortium name="The Broad Institute Genome Sequencing Center for Infectious Disease"/>
            <person name="Wu L."/>
            <person name="Ma J."/>
        </authorList>
    </citation>
    <scope>NUCLEOTIDE SEQUENCE [LARGE SCALE GENOMIC DNA]</scope>
    <source>
        <strain evidence="4">KACC 12634</strain>
    </source>
</reference>
<sequence length="161" mass="16076">MAQSTSNGARKNTWRAVLIGAAVPFAVLAAAPAVGAAETAEPVQTVASEQLPPLPVDPPPLPGGLPDPTALTDLATCLTDLQAALDAGAEIPAESQDEYEQLPPLPVPAPDLPVPGGDSPLPDIGALAQTCQDILATVTGAVPDPGLPVDPPVDVPAVPKD</sequence>